<organism evidence="4 5">
    <name type="scientific">Chitinophaga polysaccharea</name>
    <dbReference type="NCBI Taxonomy" id="1293035"/>
    <lineage>
        <taxon>Bacteria</taxon>
        <taxon>Pseudomonadati</taxon>
        <taxon>Bacteroidota</taxon>
        <taxon>Chitinophagia</taxon>
        <taxon>Chitinophagales</taxon>
        <taxon>Chitinophagaceae</taxon>
        <taxon>Chitinophaga</taxon>
    </lineage>
</organism>
<comment type="caution">
    <text evidence="4">The sequence shown here is derived from an EMBL/GenBank/DDBJ whole genome shotgun (WGS) entry which is preliminary data.</text>
</comment>
<dbReference type="SUPFAM" id="SSF53822">
    <property type="entry name" value="Periplasmic binding protein-like I"/>
    <property type="match status" value="1"/>
</dbReference>
<protein>
    <submittedName>
        <fullName evidence="4">Substrate-binding family protein</fullName>
    </submittedName>
</protein>
<evidence type="ECO:0000256" key="1">
    <source>
        <dbReference type="ARBA" id="ARBA00010062"/>
    </source>
</evidence>
<feature type="domain" description="Leucine-binding protein" evidence="3">
    <location>
        <begin position="3"/>
        <end position="338"/>
    </location>
</feature>
<dbReference type="RefSeq" id="WP_186452511.1">
    <property type="nucleotide sequence ID" value="NZ_VIWO01000005.1"/>
</dbReference>
<evidence type="ECO:0000313" key="5">
    <source>
        <dbReference type="Proteomes" id="UP000320811"/>
    </source>
</evidence>
<sequence>MKLGILLPKSTFHPLMHHHLLKAMQAYLQYREVNVEIFSANIGYGVDANLVLQEAETMLLENEVDVLVLYADQAAVEKVAQLAKSLNRLVILMHGGAKYLNTWEPHPMVLSHTLNHTIHCRLTGIYAAGKANDAAMCTSFYDAGYSHTHAIVQPYADNGGNIQYNYVSQYTVKDFNIAPLADFLQANGNVRTLLSLFNGDLAYCFLQQLQQTAMAPELQVFASPMLLDERLPAVHGELNLPFSISGYVPWVSVLPNTANQLMKTQLEQSGKAINIDSMHGWETGILLEHIFKTADLHQFQAKKILASLADVTIDSPRGPLRMDTATHHMIAPSWLVKTSENLEPVIIGENVDTLQVWQDVVREQPTGIASGWINTYLCA</sequence>
<comment type="similarity">
    <text evidence="1">Belongs to the leucine-binding protein family.</text>
</comment>
<reference evidence="4 5" key="1">
    <citation type="submission" date="2019-06" db="EMBL/GenBank/DDBJ databases">
        <title>Sorghum-associated microbial communities from plants grown in Nebraska, USA.</title>
        <authorList>
            <person name="Schachtman D."/>
        </authorList>
    </citation>
    <scope>NUCLEOTIDE SEQUENCE [LARGE SCALE GENOMIC DNA]</scope>
    <source>
        <strain evidence="4 5">1209</strain>
    </source>
</reference>
<dbReference type="InterPro" id="IPR028081">
    <property type="entry name" value="Leu-bd"/>
</dbReference>
<gene>
    <name evidence="4" type="ORF">FHW36_105304</name>
</gene>
<name>A0A561PP21_9BACT</name>
<dbReference type="AlphaFoldDB" id="A0A561PP21"/>
<dbReference type="Gene3D" id="3.40.50.2300">
    <property type="match status" value="2"/>
</dbReference>
<evidence type="ECO:0000259" key="3">
    <source>
        <dbReference type="Pfam" id="PF13458"/>
    </source>
</evidence>
<keyword evidence="2" id="KW-0732">Signal</keyword>
<evidence type="ECO:0000313" key="4">
    <source>
        <dbReference type="EMBL" id="TWF39864.1"/>
    </source>
</evidence>
<dbReference type="Pfam" id="PF13458">
    <property type="entry name" value="Peripla_BP_6"/>
    <property type="match status" value="1"/>
</dbReference>
<keyword evidence="5" id="KW-1185">Reference proteome</keyword>
<evidence type="ECO:0000256" key="2">
    <source>
        <dbReference type="ARBA" id="ARBA00022729"/>
    </source>
</evidence>
<dbReference type="InterPro" id="IPR028082">
    <property type="entry name" value="Peripla_BP_I"/>
</dbReference>
<dbReference type="EMBL" id="VIWO01000005">
    <property type="protein sequence ID" value="TWF39864.1"/>
    <property type="molecule type" value="Genomic_DNA"/>
</dbReference>
<proteinExistence type="inferred from homology"/>
<dbReference type="Proteomes" id="UP000320811">
    <property type="component" value="Unassembled WGS sequence"/>
</dbReference>
<accession>A0A561PP21</accession>